<dbReference type="Gene3D" id="3.20.20.140">
    <property type="entry name" value="Metal-dependent hydrolases"/>
    <property type="match status" value="1"/>
</dbReference>
<dbReference type="InterPro" id="IPR027421">
    <property type="entry name" value="DNA_pol_lamdba_lyase_dom_sf"/>
</dbReference>
<dbReference type="GO" id="GO:0003677">
    <property type="term" value="F:DNA binding"/>
    <property type="evidence" value="ECO:0007669"/>
    <property type="project" value="InterPro"/>
</dbReference>
<dbReference type="SUPFAM" id="SSF89550">
    <property type="entry name" value="PHP domain-like"/>
    <property type="match status" value="1"/>
</dbReference>
<keyword evidence="1" id="KW-0808">Transferase</keyword>
<keyword evidence="6" id="KW-0540">Nuclease</keyword>
<keyword evidence="2" id="KW-0548">Nucleotidyltransferase</keyword>
<dbReference type="GO" id="GO:0004527">
    <property type="term" value="F:exonuclease activity"/>
    <property type="evidence" value="ECO:0007669"/>
    <property type="project" value="UniProtKB-KW"/>
</dbReference>
<dbReference type="InterPro" id="IPR010996">
    <property type="entry name" value="HHH_MUS81"/>
</dbReference>
<dbReference type="PANTHER" id="PTHR36928">
    <property type="entry name" value="PHOSPHATASE YCDX-RELATED"/>
    <property type="match status" value="1"/>
</dbReference>
<name>A0A1X0FAF8_MYCNT</name>
<dbReference type="STRING" id="560555.BST30_25790"/>
<dbReference type="GO" id="GO:0008270">
    <property type="term" value="F:zinc ion binding"/>
    <property type="evidence" value="ECO:0007669"/>
    <property type="project" value="TreeGrafter"/>
</dbReference>
<evidence type="ECO:0000313" key="7">
    <source>
        <dbReference type="Proteomes" id="UP000192760"/>
    </source>
</evidence>
<reference evidence="6 7" key="1">
    <citation type="submission" date="2017-02" db="EMBL/GenBank/DDBJ databases">
        <title>The new phylogeny of genus Mycobacterium.</title>
        <authorList>
            <person name="Tortoli E."/>
            <person name="Trovato A."/>
            <person name="Cirillo D.M."/>
        </authorList>
    </citation>
    <scope>NUCLEOTIDE SEQUENCE [LARGE SCALE GENOMIC DNA]</scope>
    <source>
        <strain evidence="6 7">DSM 45255</strain>
    </source>
</reference>
<keyword evidence="8" id="KW-1185">Reference proteome</keyword>
<dbReference type="GO" id="GO:0042578">
    <property type="term" value="F:phosphoric ester hydrolase activity"/>
    <property type="evidence" value="ECO:0007669"/>
    <property type="project" value="TreeGrafter"/>
</dbReference>
<dbReference type="AlphaFoldDB" id="A0A1X0FAF8"/>
<keyword evidence="6" id="KW-0269">Exonuclease</keyword>
<evidence type="ECO:0000256" key="2">
    <source>
        <dbReference type="ARBA" id="ARBA00022695"/>
    </source>
</evidence>
<protein>
    <submittedName>
        <fullName evidence="6">DNA polymerase/3'-5' exonuclease PolX</fullName>
    </submittedName>
</protein>
<evidence type="ECO:0000259" key="3">
    <source>
        <dbReference type="SMART" id="SM00481"/>
    </source>
</evidence>
<dbReference type="EMBL" id="MVHW01000045">
    <property type="protein sequence ID" value="ORA98508.1"/>
    <property type="molecule type" value="Genomic_DNA"/>
</dbReference>
<dbReference type="Gene3D" id="1.10.150.20">
    <property type="entry name" value="5' to 3' exonuclease, C-terminal subdomain"/>
    <property type="match status" value="1"/>
</dbReference>
<sequence>MRSNDVAAEALQELADLIAISGGDPYRVRAYEKAARSVAGYPLDLDALDRKGLIAIPAIGAHTADKLLELRQSGRIAALEELHAQLPAGLRALLGIPGLGPKRAHQVYVELGISSMPELLNALHDEQLRNLKGWGEISERNLARAIRQMQEVGGRMPLAIALDIAEDLVARLAALPQVSRVDFAGSLRRMRDTVGDIDLLVAADKDPATVMDYFCTMSLVDRVLAHGPTKSSVVTTKGIQVDLRVVPANVWGAALQYFTGSKAHNIRIRELAVRAGLKLSEYGLFRVDNGQLLASTDEADVYAGLGLPWIPPVLREDRGEVEAALEGHLPDLVATADIAGDLHVHTNLTDGLAGLDEMVAAASRHGYRYCAITDHASQLAMQRMTRDKALQQRRKLPELSRRHGIELLHGSELNIAADGSLDWDDDFLAGFDVLVASVHSDLDQTCEQMTRRLLTAIEHPYVNIIGHPTTRLLGRRRPVDFDADVVFAAAARTHTAMEINAFPDRLDLSDELVSRAREHDVVFAIDTDAHAVPHLDYIRYGVASAQRGWVSASEVINTWPLNRLRGFLAKGRRLADNPSAAHHRAHTRPD</sequence>
<reference evidence="5 8" key="2">
    <citation type="journal article" date="2019" name="Emerg. Microbes Infect.">
        <title>Comprehensive subspecies identification of 175 nontuberculous mycobacteria species based on 7547 genomic profiles.</title>
        <authorList>
            <person name="Matsumoto Y."/>
            <person name="Kinjo T."/>
            <person name="Motooka D."/>
            <person name="Nabeya D."/>
            <person name="Jung N."/>
            <person name="Uechi K."/>
            <person name="Horii T."/>
            <person name="Iida T."/>
            <person name="Fujita J."/>
            <person name="Nakamura S."/>
        </authorList>
    </citation>
    <scope>NUCLEOTIDE SEQUENCE [LARGE SCALE GENOMIC DNA]</scope>
    <source>
        <strain evidence="5 8">JCM 18113</strain>
    </source>
</reference>
<dbReference type="NCBIfam" id="NF006375">
    <property type="entry name" value="PRK08609.1"/>
    <property type="match status" value="1"/>
</dbReference>
<dbReference type="SMART" id="SM00483">
    <property type="entry name" value="POLXc"/>
    <property type="match status" value="1"/>
</dbReference>
<keyword evidence="6" id="KW-0378">Hydrolase</keyword>
<feature type="domain" description="DNA-directed DNA polymerase X" evidence="4">
    <location>
        <begin position="2"/>
        <end position="316"/>
    </location>
</feature>
<dbReference type="Gene3D" id="3.30.210.10">
    <property type="entry name" value="DNA polymerase, thumb domain"/>
    <property type="match status" value="1"/>
</dbReference>
<dbReference type="SUPFAM" id="SSF47802">
    <property type="entry name" value="DNA polymerase beta, N-terminal domain-like"/>
    <property type="match status" value="1"/>
</dbReference>
<proteinExistence type="predicted"/>
<dbReference type="InterPro" id="IPR029398">
    <property type="entry name" value="PolB_thumb"/>
</dbReference>
<evidence type="ECO:0000256" key="1">
    <source>
        <dbReference type="ARBA" id="ARBA00022679"/>
    </source>
</evidence>
<dbReference type="Pfam" id="PF14791">
    <property type="entry name" value="DNA_pol_B_thumb"/>
    <property type="match status" value="1"/>
</dbReference>
<dbReference type="InterPro" id="IPR043519">
    <property type="entry name" value="NT_sf"/>
</dbReference>
<evidence type="ECO:0000313" key="8">
    <source>
        <dbReference type="Proteomes" id="UP000465812"/>
    </source>
</evidence>
<dbReference type="Pfam" id="PF14716">
    <property type="entry name" value="HHH_8"/>
    <property type="match status" value="1"/>
</dbReference>
<dbReference type="SUPFAM" id="SSF81301">
    <property type="entry name" value="Nucleotidyltransferase"/>
    <property type="match status" value="1"/>
</dbReference>
<dbReference type="Pfam" id="PF02811">
    <property type="entry name" value="PHP"/>
    <property type="match status" value="1"/>
</dbReference>
<dbReference type="PANTHER" id="PTHR36928:SF1">
    <property type="entry name" value="PHOSPHATASE YCDX-RELATED"/>
    <property type="match status" value="1"/>
</dbReference>
<dbReference type="Proteomes" id="UP000192760">
    <property type="component" value="Unassembled WGS sequence"/>
</dbReference>
<dbReference type="GO" id="GO:0005829">
    <property type="term" value="C:cytosol"/>
    <property type="evidence" value="ECO:0007669"/>
    <property type="project" value="TreeGrafter"/>
</dbReference>
<dbReference type="InterPro" id="IPR003141">
    <property type="entry name" value="Pol/His_phosphatase_N"/>
</dbReference>
<evidence type="ECO:0000259" key="4">
    <source>
        <dbReference type="SMART" id="SM00483"/>
    </source>
</evidence>
<dbReference type="Gene3D" id="1.10.150.110">
    <property type="entry name" value="DNA polymerase beta, N-terminal domain-like"/>
    <property type="match status" value="1"/>
</dbReference>
<dbReference type="InterPro" id="IPR004013">
    <property type="entry name" value="PHP_dom"/>
</dbReference>
<dbReference type="PIRSF" id="PIRSF005047">
    <property type="entry name" value="UCP005047_YshC"/>
    <property type="match status" value="1"/>
</dbReference>
<evidence type="ECO:0000313" key="6">
    <source>
        <dbReference type="EMBL" id="ORA98508.1"/>
    </source>
</evidence>
<accession>A0A1X0FAF8</accession>
<dbReference type="Pfam" id="PF14520">
    <property type="entry name" value="HHH_5"/>
    <property type="match status" value="1"/>
</dbReference>
<dbReference type="InterPro" id="IPR022311">
    <property type="entry name" value="PolX-like"/>
</dbReference>
<evidence type="ECO:0000313" key="5">
    <source>
        <dbReference type="EMBL" id="BBY38562.1"/>
    </source>
</evidence>
<dbReference type="Gene3D" id="3.30.460.10">
    <property type="entry name" value="Beta Polymerase, domain 2"/>
    <property type="match status" value="1"/>
</dbReference>
<dbReference type="EMBL" id="AP022590">
    <property type="protein sequence ID" value="BBY38562.1"/>
    <property type="molecule type" value="Genomic_DNA"/>
</dbReference>
<dbReference type="Proteomes" id="UP000465812">
    <property type="component" value="Chromosome"/>
</dbReference>
<reference evidence="5" key="3">
    <citation type="submission" date="2020-02" db="EMBL/GenBank/DDBJ databases">
        <authorList>
            <person name="Matsumoto Y."/>
            <person name="Kinjo T."/>
            <person name="Motooka D."/>
            <person name="Nabeya D."/>
            <person name="Jung N."/>
            <person name="Uechi K."/>
            <person name="Horii T."/>
            <person name="Iida T."/>
            <person name="Fujita J."/>
            <person name="Nakamura S."/>
        </authorList>
    </citation>
    <scope>NUCLEOTIDE SEQUENCE</scope>
    <source>
        <strain evidence="5">JCM 18113</strain>
    </source>
</reference>
<dbReference type="InterPro" id="IPR037160">
    <property type="entry name" value="DNA_Pol_thumb_sf"/>
</dbReference>
<dbReference type="GO" id="GO:0003887">
    <property type="term" value="F:DNA-directed DNA polymerase activity"/>
    <property type="evidence" value="ECO:0007669"/>
    <property type="project" value="InterPro"/>
</dbReference>
<dbReference type="InterPro" id="IPR047967">
    <property type="entry name" value="PolX_PHP"/>
</dbReference>
<organism evidence="6 7">
    <name type="scientific">Mycobacterium mantenii</name>
    <dbReference type="NCBI Taxonomy" id="560555"/>
    <lineage>
        <taxon>Bacteria</taxon>
        <taxon>Bacillati</taxon>
        <taxon>Actinomycetota</taxon>
        <taxon>Actinomycetes</taxon>
        <taxon>Mycobacteriales</taxon>
        <taxon>Mycobacteriaceae</taxon>
        <taxon>Mycobacterium</taxon>
        <taxon>Mycobacterium avium complex (MAC)</taxon>
    </lineage>
</organism>
<dbReference type="InterPro" id="IPR002054">
    <property type="entry name" value="DNA-dir_DNA_pol_X"/>
</dbReference>
<dbReference type="CDD" id="cd00141">
    <property type="entry name" value="NT_POLXc"/>
    <property type="match status" value="1"/>
</dbReference>
<dbReference type="InterPro" id="IPR050243">
    <property type="entry name" value="PHP_phosphatase"/>
</dbReference>
<dbReference type="InterPro" id="IPR016195">
    <property type="entry name" value="Pol/histidinol_Pase-like"/>
</dbReference>
<dbReference type="CDD" id="cd07436">
    <property type="entry name" value="PHP_PolX"/>
    <property type="match status" value="1"/>
</dbReference>
<feature type="domain" description="Polymerase/histidinol phosphatase N-terminal" evidence="3">
    <location>
        <begin position="340"/>
        <end position="417"/>
    </location>
</feature>
<gene>
    <name evidence="6" type="ORF">BST30_25790</name>
    <name evidence="5" type="ORF">MMAN_26960</name>
</gene>
<dbReference type="SMART" id="SM00481">
    <property type="entry name" value="POLIIIAc"/>
    <property type="match status" value="1"/>
</dbReference>